<dbReference type="SUPFAM" id="SSF55811">
    <property type="entry name" value="Nudix"/>
    <property type="match status" value="1"/>
</dbReference>
<protein>
    <submittedName>
        <fullName evidence="5">8-oxo-dGTP pyrophosphatase MutT (NUDIX family)</fullName>
    </submittedName>
</protein>
<evidence type="ECO:0000259" key="4">
    <source>
        <dbReference type="PROSITE" id="PS51462"/>
    </source>
</evidence>
<evidence type="ECO:0000256" key="2">
    <source>
        <dbReference type="ARBA" id="ARBA00022801"/>
    </source>
</evidence>
<dbReference type="PANTHER" id="PTHR43046:SF2">
    <property type="entry name" value="8-OXO-DGTP DIPHOSPHATASE-RELATED"/>
    <property type="match status" value="1"/>
</dbReference>
<feature type="domain" description="Nudix hydrolase" evidence="4">
    <location>
        <begin position="16"/>
        <end position="147"/>
    </location>
</feature>
<reference evidence="5 6" key="1">
    <citation type="submission" date="2020-08" db="EMBL/GenBank/DDBJ databases">
        <title>Genomic Encyclopedia of Type Strains, Phase IV (KMG-IV): sequencing the most valuable type-strain genomes for metagenomic binning, comparative biology and taxonomic classification.</title>
        <authorList>
            <person name="Goeker M."/>
        </authorList>
    </citation>
    <scope>NUCLEOTIDE SEQUENCE [LARGE SCALE GENOMIC DNA]</scope>
    <source>
        <strain evidence="5 6">DSM 14925</strain>
    </source>
</reference>
<dbReference type="PROSITE" id="PS51462">
    <property type="entry name" value="NUDIX"/>
    <property type="match status" value="1"/>
</dbReference>
<evidence type="ECO:0000256" key="3">
    <source>
        <dbReference type="RuleBase" id="RU003476"/>
    </source>
</evidence>
<dbReference type="RefSeq" id="WP_183540482.1">
    <property type="nucleotide sequence ID" value="NZ_DASWOY010000030.1"/>
</dbReference>
<dbReference type="PRINTS" id="PR00502">
    <property type="entry name" value="NUDIXFAMILY"/>
</dbReference>
<evidence type="ECO:0000313" key="5">
    <source>
        <dbReference type="EMBL" id="MBB5888436.1"/>
    </source>
</evidence>
<organism evidence="5 6">
    <name type="scientific">Lactovum miscens</name>
    <dbReference type="NCBI Taxonomy" id="190387"/>
    <lineage>
        <taxon>Bacteria</taxon>
        <taxon>Bacillati</taxon>
        <taxon>Bacillota</taxon>
        <taxon>Bacilli</taxon>
        <taxon>Lactobacillales</taxon>
        <taxon>Streptococcaceae</taxon>
        <taxon>Lactovum</taxon>
    </lineage>
</organism>
<evidence type="ECO:0000313" key="6">
    <source>
        <dbReference type="Proteomes" id="UP000562464"/>
    </source>
</evidence>
<proteinExistence type="inferred from homology"/>
<dbReference type="GO" id="GO:0016787">
    <property type="term" value="F:hydrolase activity"/>
    <property type="evidence" value="ECO:0007669"/>
    <property type="project" value="UniProtKB-KW"/>
</dbReference>
<dbReference type="AlphaFoldDB" id="A0A841C399"/>
<dbReference type="EMBL" id="JACHHV010000025">
    <property type="protein sequence ID" value="MBB5888436.1"/>
    <property type="molecule type" value="Genomic_DNA"/>
</dbReference>
<dbReference type="InterPro" id="IPR020084">
    <property type="entry name" value="NUDIX_hydrolase_CS"/>
</dbReference>
<dbReference type="CDD" id="cd04677">
    <property type="entry name" value="NUDIX_Hydrolase"/>
    <property type="match status" value="1"/>
</dbReference>
<dbReference type="Proteomes" id="UP000562464">
    <property type="component" value="Unassembled WGS sequence"/>
</dbReference>
<comment type="cofactor">
    <cofactor evidence="1">
        <name>Mg(2+)</name>
        <dbReference type="ChEBI" id="CHEBI:18420"/>
    </cofactor>
</comment>
<evidence type="ECO:0000256" key="1">
    <source>
        <dbReference type="ARBA" id="ARBA00001946"/>
    </source>
</evidence>
<accession>A0A841C399</accession>
<gene>
    <name evidence="5" type="ORF">HNQ37_001336</name>
</gene>
<dbReference type="InterPro" id="IPR020476">
    <property type="entry name" value="Nudix_hydrolase"/>
</dbReference>
<dbReference type="PROSITE" id="PS00893">
    <property type="entry name" value="NUDIX_BOX"/>
    <property type="match status" value="1"/>
</dbReference>
<dbReference type="Gene3D" id="3.90.79.10">
    <property type="entry name" value="Nucleoside Triphosphate Pyrophosphohydrolase"/>
    <property type="match status" value="1"/>
</dbReference>
<keyword evidence="2 3" id="KW-0378">Hydrolase</keyword>
<dbReference type="PANTHER" id="PTHR43046">
    <property type="entry name" value="GDP-MANNOSE MANNOSYL HYDROLASE"/>
    <property type="match status" value="1"/>
</dbReference>
<keyword evidence="6" id="KW-1185">Reference proteome</keyword>
<sequence>MSYISDIRKKIGHDLLIYVGAGVIVTHEGKILLQVRKDNGQWALHGGGIEVNERLEDTAARELYEETGLIAKKLKLFGVYSGPDRNLKYPNGDEIYSPGIFYHCEDFVGELNPQADEVKSLMWFNFNEIPDNIFAPNRQVITDFIASQTN</sequence>
<comment type="caution">
    <text evidence="5">The sequence shown here is derived from an EMBL/GenBank/DDBJ whole genome shotgun (WGS) entry which is preliminary data.</text>
</comment>
<name>A0A841C399_9LACT</name>
<dbReference type="InterPro" id="IPR015797">
    <property type="entry name" value="NUDIX_hydrolase-like_dom_sf"/>
</dbReference>
<comment type="similarity">
    <text evidence="3">Belongs to the Nudix hydrolase family.</text>
</comment>
<dbReference type="InterPro" id="IPR000086">
    <property type="entry name" value="NUDIX_hydrolase_dom"/>
</dbReference>
<dbReference type="Pfam" id="PF00293">
    <property type="entry name" value="NUDIX"/>
    <property type="match status" value="1"/>
</dbReference>